<keyword evidence="2" id="KW-1185">Reference proteome</keyword>
<organism evidence="1 2">
    <name type="scientific">Tulasnella calospora MUT 4182</name>
    <dbReference type="NCBI Taxonomy" id="1051891"/>
    <lineage>
        <taxon>Eukaryota</taxon>
        <taxon>Fungi</taxon>
        <taxon>Dikarya</taxon>
        <taxon>Basidiomycota</taxon>
        <taxon>Agaricomycotina</taxon>
        <taxon>Agaricomycetes</taxon>
        <taxon>Cantharellales</taxon>
        <taxon>Tulasnellaceae</taxon>
        <taxon>Tulasnella</taxon>
    </lineage>
</organism>
<accession>A0A0C3Q433</accession>
<evidence type="ECO:0000313" key="2">
    <source>
        <dbReference type="Proteomes" id="UP000054248"/>
    </source>
</evidence>
<dbReference type="Proteomes" id="UP000054248">
    <property type="component" value="Unassembled WGS sequence"/>
</dbReference>
<dbReference type="HOGENOM" id="CLU_3052105_0_0_1"/>
<reference evidence="1 2" key="1">
    <citation type="submission" date="2014-04" db="EMBL/GenBank/DDBJ databases">
        <authorList>
            <consortium name="DOE Joint Genome Institute"/>
            <person name="Kuo A."/>
            <person name="Girlanda M."/>
            <person name="Perotto S."/>
            <person name="Kohler A."/>
            <person name="Nagy L.G."/>
            <person name="Floudas D."/>
            <person name="Copeland A."/>
            <person name="Barry K.W."/>
            <person name="Cichocki N."/>
            <person name="Veneault-Fourrey C."/>
            <person name="LaButti K."/>
            <person name="Lindquist E.A."/>
            <person name="Lipzen A."/>
            <person name="Lundell T."/>
            <person name="Morin E."/>
            <person name="Murat C."/>
            <person name="Sun H."/>
            <person name="Tunlid A."/>
            <person name="Henrissat B."/>
            <person name="Grigoriev I.V."/>
            <person name="Hibbett D.S."/>
            <person name="Martin F."/>
            <person name="Nordberg H.P."/>
            <person name="Cantor M.N."/>
            <person name="Hua S.X."/>
        </authorList>
    </citation>
    <scope>NUCLEOTIDE SEQUENCE [LARGE SCALE GENOMIC DNA]</scope>
    <source>
        <strain evidence="1 2">MUT 4182</strain>
    </source>
</reference>
<reference evidence="2" key="2">
    <citation type="submission" date="2015-01" db="EMBL/GenBank/DDBJ databases">
        <title>Evolutionary Origins and Diversification of the Mycorrhizal Mutualists.</title>
        <authorList>
            <consortium name="DOE Joint Genome Institute"/>
            <consortium name="Mycorrhizal Genomics Consortium"/>
            <person name="Kohler A."/>
            <person name="Kuo A."/>
            <person name="Nagy L.G."/>
            <person name="Floudas D."/>
            <person name="Copeland A."/>
            <person name="Barry K.W."/>
            <person name="Cichocki N."/>
            <person name="Veneault-Fourrey C."/>
            <person name="LaButti K."/>
            <person name="Lindquist E.A."/>
            <person name="Lipzen A."/>
            <person name="Lundell T."/>
            <person name="Morin E."/>
            <person name="Murat C."/>
            <person name="Riley R."/>
            <person name="Ohm R."/>
            <person name="Sun H."/>
            <person name="Tunlid A."/>
            <person name="Henrissat B."/>
            <person name="Grigoriev I.V."/>
            <person name="Hibbett D.S."/>
            <person name="Martin F."/>
        </authorList>
    </citation>
    <scope>NUCLEOTIDE SEQUENCE [LARGE SCALE GENOMIC DNA]</scope>
    <source>
        <strain evidence="2">MUT 4182</strain>
    </source>
</reference>
<evidence type="ECO:0000313" key="1">
    <source>
        <dbReference type="EMBL" id="KIO17956.1"/>
    </source>
</evidence>
<proteinExistence type="predicted"/>
<sequence length="54" mass="6310">MVMKTVILVREGRTMVWLTTLVGGSEAHLCLTKNLRMGGFQMKRVFECHYIFYL</sequence>
<dbReference type="AlphaFoldDB" id="A0A0C3Q433"/>
<name>A0A0C3Q433_9AGAM</name>
<dbReference type="EMBL" id="KN823328">
    <property type="protein sequence ID" value="KIO17956.1"/>
    <property type="molecule type" value="Genomic_DNA"/>
</dbReference>
<protein>
    <submittedName>
        <fullName evidence="1">Uncharacterized protein</fullName>
    </submittedName>
</protein>
<gene>
    <name evidence="1" type="ORF">M407DRAFT_246604</name>
</gene>